<name>A0A9D2IEN2_9BACT</name>
<evidence type="ECO:0000313" key="3">
    <source>
        <dbReference type="EMBL" id="HJA98532.1"/>
    </source>
</evidence>
<feature type="signal peptide" evidence="1">
    <location>
        <begin position="1"/>
        <end position="24"/>
    </location>
</feature>
<protein>
    <submittedName>
        <fullName evidence="3">DUF4465 domain-containing protein</fullName>
    </submittedName>
</protein>
<reference evidence="3" key="1">
    <citation type="journal article" date="2021" name="PeerJ">
        <title>Extensive microbial diversity within the chicken gut microbiome revealed by metagenomics and culture.</title>
        <authorList>
            <person name="Gilroy R."/>
            <person name="Ravi A."/>
            <person name="Getino M."/>
            <person name="Pursley I."/>
            <person name="Horton D.L."/>
            <person name="Alikhan N.F."/>
            <person name="Baker D."/>
            <person name="Gharbi K."/>
            <person name="Hall N."/>
            <person name="Watson M."/>
            <person name="Adriaenssens E.M."/>
            <person name="Foster-Nyarko E."/>
            <person name="Jarju S."/>
            <person name="Secka A."/>
            <person name="Antonio M."/>
            <person name="Oren A."/>
            <person name="Chaudhuri R.R."/>
            <person name="La Ragione R."/>
            <person name="Hildebrand F."/>
            <person name="Pallen M.J."/>
        </authorList>
    </citation>
    <scope>NUCLEOTIDE SEQUENCE</scope>
    <source>
        <strain evidence="3">CHK169-11906</strain>
    </source>
</reference>
<keyword evidence="1" id="KW-0732">Signal</keyword>
<dbReference type="AlphaFoldDB" id="A0A9D2IEN2"/>
<dbReference type="InterPro" id="IPR027828">
    <property type="entry name" value="DUF4465"/>
</dbReference>
<accession>A0A9D2IEN2</accession>
<reference evidence="3" key="2">
    <citation type="submission" date="2021-04" db="EMBL/GenBank/DDBJ databases">
        <authorList>
            <person name="Gilroy R."/>
        </authorList>
    </citation>
    <scope>NUCLEOTIDE SEQUENCE</scope>
    <source>
        <strain evidence="3">CHK169-11906</strain>
    </source>
</reference>
<dbReference type="Pfam" id="PF14717">
    <property type="entry name" value="DUF4465"/>
    <property type="match status" value="1"/>
</dbReference>
<dbReference type="InterPro" id="IPR003343">
    <property type="entry name" value="Big_2"/>
</dbReference>
<dbReference type="SMART" id="SM00635">
    <property type="entry name" value="BID_2"/>
    <property type="match status" value="1"/>
</dbReference>
<evidence type="ECO:0000256" key="1">
    <source>
        <dbReference type="SAM" id="SignalP"/>
    </source>
</evidence>
<proteinExistence type="predicted"/>
<dbReference type="EMBL" id="DWYR01000009">
    <property type="protein sequence ID" value="HJA98532.1"/>
    <property type="molecule type" value="Genomic_DNA"/>
</dbReference>
<dbReference type="PROSITE" id="PS51257">
    <property type="entry name" value="PROKAR_LIPOPROTEIN"/>
    <property type="match status" value="1"/>
</dbReference>
<organism evidence="3 4">
    <name type="scientific">Candidatus Alistipes avicola</name>
    <dbReference type="NCBI Taxonomy" id="2838432"/>
    <lineage>
        <taxon>Bacteria</taxon>
        <taxon>Pseudomonadati</taxon>
        <taxon>Bacteroidota</taxon>
        <taxon>Bacteroidia</taxon>
        <taxon>Bacteroidales</taxon>
        <taxon>Rikenellaceae</taxon>
        <taxon>Alistipes</taxon>
    </lineage>
</organism>
<feature type="domain" description="BIG2" evidence="2">
    <location>
        <begin position="29"/>
        <end position="107"/>
    </location>
</feature>
<dbReference type="Gene3D" id="2.60.120.1350">
    <property type="entry name" value="Protein of unknown function DUF4465"/>
    <property type="match status" value="1"/>
</dbReference>
<dbReference type="Proteomes" id="UP000824259">
    <property type="component" value="Unassembled WGS sequence"/>
</dbReference>
<comment type="caution">
    <text evidence="3">The sequence shown here is derived from an EMBL/GenBank/DDBJ whole genome shotgun (WGS) entry which is preliminary data.</text>
</comment>
<dbReference type="Gene3D" id="2.60.40.1080">
    <property type="match status" value="1"/>
</dbReference>
<dbReference type="Pfam" id="PF02368">
    <property type="entry name" value="Big_2"/>
    <property type="match status" value="1"/>
</dbReference>
<gene>
    <name evidence="3" type="ORF">H9779_02885</name>
</gene>
<feature type="chain" id="PRO_5039643770" evidence="1">
    <location>
        <begin position="25"/>
        <end position="335"/>
    </location>
</feature>
<dbReference type="InterPro" id="IPR008964">
    <property type="entry name" value="Invasin/intimin_cell_adhesion"/>
</dbReference>
<dbReference type="SUPFAM" id="SSF49373">
    <property type="entry name" value="Invasin/intimin cell-adhesion fragments"/>
    <property type="match status" value="1"/>
</dbReference>
<sequence>MKKIAFLLLLPLMWLAGCSSDDKAETTVAVTGVTIDQPTLTLTVGQSKTLVATVAPEDATTKDVVWTTSKAEVASVGEKTGVVTAVAAGTATITVTTVEGAKTATCTVTVVEPEPEKVVASFEGKLSAANSQFMAVDKVPEQSVQYDATFTDNDNLLTFTHTYADWGTGYTFSRFTFTNMTDNSEANSIAAITQAAKEGTIYLSVNSSDFTPASFTVNDPAAYSLNGAWVTNCTYAYNGMTVGDSYSTAFKAGSWFKLTAKGYDAEEQEIGSVDIYLANYQSDDDKPVNEWIWFDMTPIADAIKVVFSLESTDTGKWGMNTPAYFCMDGVTLQKR</sequence>
<evidence type="ECO:0000313" key="4">
    <source>
        <dbReference type="Proteomes" id="UP000824259"/>
    </source>
</evidence>
<evidence type="ECO:0000259" key="2">
    <source>
        <dbReference type="SMART" id="SM00635"/>
    </source>
</evidence>